<organism evidence="1">
    <name type="scientific">marine sediment metagenome</name>
    <dbReference type="NCBI Taxonomy" id="412755"/>
    <lineage>
        <taxon>unclassified sequences</taxon>
        <taxon>metagenomes</taxon>
        <taxon>ecological metagenomes</taxon>
    </lineage>
</organism>
<proteinExistence type="predicted"/>
<comment type="caution">
    <text evidence="1">The sequence shown here is derived from an EMBL/GenBank/DDBJ whole genome shotgun (WGS) entry which is preliminary data.</text>
</comment>
<accession>A0A0F9UIG8</accession>
<evidence type="ECO:0000313" key="1">
    <source>
        <dbReference type="EMBL" id="KKN53358.1"/>
    </source>
</evidence>
<protein>
    <recommendedName>
        <fullName evidence="2">Nucleotide modification associated domain-containing protein</fullName>
    </recommendedName>
</protein>
<dbReference type="EMBL" id="LAZR01000975">
    <property type="protein sequence ID" value="KKN53358.1"/>
    <property type="molecule type" value="Genomic_DNA"/>
</dbReference>
<gene>
    <name evidence="1" type="ORF">LCGC14_0603280</name>
</gene>
<evidence type="ECO:0008006" key="2">
    <source>
        <dbReference type="Google" id="ProtNLM"/>
    </source>
</evidence>
<reference evidence="1" key="1">
    <citation type="journal article" date="2015" name="Nature">
        <title>Complex archaea that bridge the gap between prokaryotes and eukaryotes.</title>
        <authorList>
            <person name="Spang A."/>
            <person name="Saw J.H."/>
            <person name="Jorgensen S.L."/>
            <person name="Zaremba-Niedzwiedzka K."/>
            <person name="Martijn J."/>
            <person name="Lind A.E."/>
            <person name="van Eijk R."/>
            <person name="Schleper C."/>
            <person name="Guy L."/>
            <person name="Ettema T.J."/>
        </authorList>
    </citation>
    <scope>NUCLEOTIDE SEQUENCE</scope>
</reference>
<sequence length="89" mass="10776">MIKIITDEMLELVDEFTNKMNHMLEEKFPKYKDSWRDTNIGDLRTKIGEQMKGITDIMMTGYEFDREKVKRKLIHIANYCLFTYNKMDE</sequence>
<dbReference type="AlphaFoldDB" id="A0A0F9UIG8"/>
<name>A0A0F9UIG8_9ZZZZ</name>